<dbReference type="KEGG" id="mcub:MCBB_2056"/>
<organism evidence="1 2">
    <name type="scientific">Methanobacterium congolense</name>
    <dbReference type="NCBI Taxonomy" id="118062"/>
    <lineage>
        <taxon>Archaea</taxon>
        <taxon>Methanobacteriati</taxon>
        <taxon>Methanobacteriota</taxon>
        <taxon>Methanomada group</taxon>
        <taxon>Methanobacteria</taxon>
        <taxon>Methanobacteriales</taxon>
        <taxon>Methanobacteriaceae</taxon>
        <taxon>Methanobacterium</taxon>
    </lineage>
</organism>
<keyword evidence="2" id="KW-1185">Reference proteome</keyword>
<reference evidence="1 2" key="1">
    <citation type="submission" date="2016-08" db="EMBL/GenBank/DDBJ databases">
        <authorList>
            <person name="Seilhamer J.J."/>
        </authorList>
    </citation>
    <scope>NUCLEOTIDE SEQUENCE [LARGE SCALE GENOMIC DNA]</scope>
    <source>
        <strain evidence="1">Buetzberg</strain>
    </source>
</reference>
<dbReference type="Proteomes" id="UP000094707">
    <property type="component" value="Chromosome I"/>
</dbReference>
<evidence type="ECO:0000313" key="2">
    <source>
        <dbReference type="Proteomes" id="UP000094707"/>
    </source>
</evidence>
<name>A0A1D3L512_9EURY</name>
<gene>
    <name evidence="1" type="ORF">MCBB_2056</name>
</gene>
<dbReference type="GeneID" id="30412891"/>
<dbReference type="RefSeq" id="WP_071907648.1">
    <property type="nucleotide sequence ID" value="NZ_LT607756.1"/>
</dbReference>
<evidence type="ECO:0000313" key="1">
    <source>
        <dbReference type="EMBL" id="SCG86599.1"/>
    </source>
</evidence>
<proteinExistence type="predicted"/>
<accession>A0A1D3L512</accession>
<dbReference type="AlphaFoldDB" id="A0A1D3L512"/>
<dbReference type="OrthoDB" id="66890at2157"/>
<dbReference type="EMBL" id="LT607756">
    <property type="protein sequence ID" value="SCG86599.1"/>
    <property type="molecule type" value="Genomic_DNA"/>
</dbReference>
<protein>
    <submittedName>
        <fullName evidence="1">Uncharacterized protein</fullName>
    </submittedName>
</protein>
<sequence length="99" mass="11265">MIKMEKTCGSLKCDVLHDGAKIGHMDGVNIIQWFVKNRYRYTGTFSRFITENPSDSQSGIDVDIVLSDKNLVIRNARVEWMKSPCKNGTFHADKIESRA</sequence>